<dbReference type="InterPro" id="IPR023198">
    <property type="entry name" value="PGP-like_dom2"/>
</dbReference>
<evidence type="ECO:0000256" key="1">
    <source>
        <dbReference type="ARBA" id="ARBA00022723"/>
    </source>
</evidence>
<keyword evidence="1" id="KW-0479">Metal-binding</keyword>
<evidence type="ECO:0000256" key="3">
    <source>
        <dbReference type="ARBA" id="ARBA00022842"/>
    </source>
</evidence>
<dbReference type="SFLD" id="SFLDG01135">
    <property type="entry name" value="C1.5.6:_HAD__Beta-PGM__Phospha"/>
    <property type="match status" value="1"/>
</dbReference>
<keyword evidence="3" id="KW-0460">Magnesium</keyword>
<dbReference type="SFLD" id="SFLDG01129">
    <property type="entry name" value="C1.5:_HAD__Beta-PGM__Phosphata"/>
    <property type="match status" value="1"/>
</dbReference>
<dbReference type="PANTHER" id="PTHR43434">
    <property type="entry name" value="PHOSPHOGLYCOLATE PHOSPHATASE"/>
    <property type="match status" value="1"/>
</dbReference>
<evidence type="ECO:0000256" key="4">
    <source>
        <dbReference type="ARBA" id="ARBA00023277"/>
    </source>
</evidence>
<evidence type="ECO:0000313" key="5">
    <source>
        <dbReference type="EMBL" id="MEN3069481.1"/>
    </source>
</evidence>
<sequence length="223" mass="23954">MPEHDILCVLFDLDGTLADTAPDLAGALNRTRLEDGLPALPLSQLRPLTSQGVRGLLRAGYGISPDDARYAALADRVLQHYSANICVDTQLFAGMPALLAELEARGLPWGIVTNKHTRFTTPLVAAMQLNQRAACVVSGDTTAKAKPAPEPLLHAAALCAIAPERCIYLGDDERDIIAAKAAGMHSVAVRWGYIGEDKPIEAWNADYTIEQPLDLLDYLSAKA</sequence>
<organism evidence="5 6">
    <name type="scientific">Uliginosibacterium sediminicola</name>
    <dbReference type="NCBI Taxonomy" id="2024550"/>
    <lineage>
        <taxon>Bacteria</taxon>
        <taxon>Pseudomonadati</taxon>
        <taxon>Pseudomonadota</taxon>
        <taxon>Betaproteobacteria</taxon>
        <taxon>Rhodocyclales</taxon>
        <taxon>Zoogloeaceae</taxon>
        <taxon>Uliginosibacterium</taxon>
    </lineage>
</organism>
<dbReference type="InterPro" id="IPR023214">
    <property type="entry name" value="HAD_sf"/>
</dbReference>
<proteinExistence type="predicted"/>
<dbReference type="Pfam" id="PF13419">
    <property type="entry name" value="HAD_2"/>
    <property type="match status" value="1"/>
</dbReference>
<accession>A0ABU9Z0K6</accession>
<dbReference type="Gene3D" id="3.40.50.1000">
    <property type="entry name" value="HAD superfamily/HAD-like"/>
    <property type="match status" value="1"/>
</dbReference>
<dbReference type="InterPro" id="IPR050155">
    <property type="entry name" value="HAD-like_hydrolase_sf"/>
</dbReference>
<name>A0ABU9Z0K6_9RHOO</name>
<dbReference type="InterPro" id="IPR036412">
    <property type="entry name" value="HAD-like_sf"/>
</dbReference>
<keyword evidence="4" id="KW-0119">Carbohydrate metabolism</keyword>
<protein>
    <submittedName>
        <fullName evidence="5">HAD-IA family hydrolase</fullName>
    </submittedName>
</protein>
<dbReference type="PANTHER" id="PTHR43434:SF23">
    <property type="entry name" value="PHOSPHOGLYCOLATE PHOSPHATASE"/>
    <property type="match status" value="1"/>
</dbReference>
<dbReference type="NCBIfam" id="TIGR01549">
    <property type="entry name" value="HAD-SF-IA-v1"/>
    <property type="match status" value="1"/>
</dbReference>
<reference evidence="5 6" key="1">
    <citation type="journal article" date="2018" name="Int. J. Syst. Evol. Microbiol.">
        <title>Uliginosibacterium sediminicola sp. nov., isolated from freshwater sediment.</title>
        <authorList>
            <person name="Hwang W.M."/>
            <person name="Kim S.M."/>
            <person name="Kang K."/>
            <person name="Ahn T.Y."/>
        </authorList>
    </citation>
    <scope>NUCLEOTIDE SEQUENCE [LARGE SCALE GENOMIC DNA]</scope>
    <source>
        <strain evidence="5 6">M1-21</strain>
    </source>
</reference>
<dbReference type="InterPro" id="IPR041492">
    <property type="entry name" value="HAD_2"/>
</dbReference>
<gene>
    <name evidence="5" type="ORF">ABDB84_13400</name>
</gene>
<dbReference type="Gene3D" id="1.10.150.240">
    <property type="entry name" value="Putative phosphatase, domain 2"/>
    <property type="match status" value="1"/>
</dbReference>
<dbReference type="InterPro" id="IPR006439">
    <property type="entry name" value="HAD-SF_hydro_IA"/>
</dbReference>
<dbReference type="SFLD" id="SFLDS00003">
    <property type="entry name" value="Haloacid_Dehalogenase"/>
    <property type="match status" value="1"/>
</dbReference>
<dbReference type="EMBL" id="JBDIVE010000007">
    <property type="protein sequence ID" value="MEN3069481.1"/>
    <property type="molecule type" value="Genomic_DNA"/>
</dbReference>
<keyword evidence="6" id="KW-1185">Reference proteome</keyword>
<dbReference type="GO" id="GO:0016787">
    <property type="term" value="F:hydrolase activity"/>
    <property type="evidence" value="ECO:0007669"/>
    <property type="project" value="UniProtKB-KW"/>
</dbReference>
<comment type="caution">
    <text evidence="5">The sequence shown here is derived from an EMBL/GenBank/DDBJ whole genome shotgun (WGS) entry which is preliminary data.</text>
</comment>
<dbReference type="SUPFAM" id="SSF56784">
    <property type="entry name" value="HAD-like"/>
    <property type="match status" value="1"/>
</dbReference>
<dbReference type="RefSeq" id="WP_345920250.1">
    <property type="nucleotide sequence ID" value="NZ_JBDIVE010000007.1"/>
</dbReference>
<keyword evidence="2 5" id="KW-0378">Hydrolase</keyword>
<dbReference type="Proteomes" id="UP001410394">
    <property type="component" value="Unassembled WGS sequence"/>
</dbReference>
<evidence type="ECO:0000256" key="2">
    <source>
        <dbReference type="ARBA" id="ARBA00022801"/>
    </source>
</evidence>
<dbReference type="NCBIfam" id="TIGR01509">
    <property type="entry name" value="HAD-SF-IA-v3"/>
    <property type="match status" value="1"/>
</dbReference>
<evidence type="ECO:0000313" key="6">
    <source>
        <dbReference type="Proteomes" id="UP001410394"/>
    </source>
</evidence>